<dbReference type="PIRSF" id="PIRSF037505">
    <property type="entry name" value="Betaine_HMT"/>
    <property type="match status" value="1"/>
</dbReference>
<evidence type="ECO:0000313" key="9">
    <source>
        <dbReference type="RefSeq" id="XP_013399891.1"/>
    </source>
</evidence>
<feature type="domain" description="Hcy-binding" evidence="7">
    <location>
        <begin position="8"/>
        <end position="311"/>
    </location>
</feature>
<dbReference type="PANTHER" id="PTHR11103:SF18">
    <property type="entry name" value="SLR1189 PROTEIN"/>
    <property type="match status" value="1"/>
</dbReference>
<protein>
    <submittedName>
        <fullName evidence="9">Betaine--homocysteine S-methyltransferase 1-like</fullName>
    </submittedName>
</protein>
<dbReference type="GO" id="GO:0032259">
    <property type="term" value="P:methylation"/>
    <property type="evidence" value="ECO:0007669"/>
    <property type="project" value="UniProtKB-KW"/>
</dbReference>
<dbReference type="InterPro" id="IPR036589">
    <property type="entry name" value="HCY_dom_sf"/>
</dbReference>
<feature type="region of interest" description="Disordered" evidence="6">
    <location>
        <begin position="314"/>
        <end position="339"/>
    </location>
</feature>
<dbReference type="GO" id="GO:0009086">
    <property type="term" value="P:methionine biosynthetic process"/>
    <property type="evidence" value="ECO:0007669"/>
    <property type="project" value="InterPro"/>
</dbReference>
<feature type="compositionally biased region" description="Polar residues" evidence="6">
    <location>
        <begin position="319"/>
        <end position="329"/>
    </location>
</feature>
<dbReference type="RefSeq" id="XP_013399891.1">
    <property type="nucleotide sequence ID" value="XM_013544437.1"/>
</dbReference>
<feature type="binding site" evidence="4 5">
    <location>
        <position position="296"/>
    </location>
    <ligand>
        <name>Zn(2+)</name>
        <dbReference type="ChEBI" id="CHEBI:29105"/>
    </ligand>
</feature>
<dbReference type="KEGG" id="lak:106166038"/>
<keyword evidence="4 5" id="KW-0479">Metal-binding</keyword>
<name>A0A1S3IPQ1_LINAN</name>
<reference evidence="9" key="1">
    <citation type="submission" date="2025-08" db="UniProtKB">
        <authorList>
            <consortium name="RefSeq"/>
        </authorList>
    </citation>
    <scope>IDENTIFICATION</scope>
    <source>
        <tissue evidence="9">Gonads</tissue>
    </source>
</reference>
<evidence type="ECO:0000313" key="8">
    <source>
        <dbReference type="Proteomes" id="UP000085678"/>
    </source>
</evidence>
<dbReference type="InterPro" id="IPR017226">
    <property type="entry name" value="BHMT-like"/>
</dbReference>
<proteinExistence type="predicted"/>
<dbReference type="PANTHER" id="PTHR11103">
    <property type="entry name" value="SLR1189 PROTEIN"/>
    <property type="match status" value="1"/>
</dbReference>
<dbReference type="FunCoup" id="A0A1S3IPQ1">
    <property type="interactions" value="120"/>
</dbReference>
<dbReference type="OMA" id="MFIMIPA"/>
<dbReference type="STRING" id="7574.A0A1S3IPQ1"/>
<dbReference type="OrthoDB" id="261426at2759"/>
<dbReference type="GeneID" id="106166038"/>
<dbReference type="GO" id="GO:0008168">
    <property type="term" value="F:methyltransferase activity"/>
    <property type="evidence" value="ECO:0007669"/>
    <property type="project" value="UniProtKB-UniRule"/>
</dbReference>
<dbReference type="Pfam" id="PF02574">
    <property type="entry name" value="S-methyl_trans"/>
    <property type="match status" value="1"/>
</dbReference>
<evidence type="ECO:0000256" key="3">
    <source>
        <dbReference type="ARBA" id="ARBA00034478"/>
    </source>
</evidence>
<dbReference type="SUPFAM" id="SSF82282">
    <property type="entry name" value="Homocysteine S-methyltransferase"/>
    <property type="match status" value="1"/>
</dbReference>
<dbReference type="PROSITE" id="PS50970">
    <property type="entry name" value="HCY"/>
    <property type="match status" value="1"/>
</dbReference>
<comment type="cofactor">
    <cofactor evidence="4">
        <name>Zn(2+)</name>
        <dbReference type="ChEBI" id="CHEBI:29105"/>
    </cofactor>
    <text evidence="4">Binds 1 zinc ion per subunit.</text>
</comment>
<dbReference type="InterPro" id="IPR003726">
    <property type="entry name" value="HCY_dom"/>
</dbReference>
<keyword evidence="8" id="KW-1185">Reference proteome</keyword>
<dbReference type="AlphaFoldDB" id="A0A1S3IPQ1"/>
<dbReference type="Gene3D" id="3.20.20.330">
    <property type="entry name" value="Homocysteine-binding-like domain"/>
    <property type="match status" value="1"/>
</dbReference>
<evidence type="ECO:0000256" key="6">
    <source>
        <dbReference type="SAM" id="MobiDB-lite"/>
    </source>
</evidence>
<dbReference type="UniPathway" id="UPA00051">
    <property type="reaction ID" value="UER00083"/>
</dbReference>
<feature type="binding site" evidence="4 5">
    <location>
        <position position="297"/>
    </location>
    <ligand>
        <name>Zn(2+)</name>
        <dbReference type="ChEBI" id="CHEBI:29105"/>
    </ligand>
</feature>
<organism evidence="8 9">
    <name type="scientific">Lingula anatina</name>
    <name type="common">Brachiopod</name>
    <name type="synonym">Lingula unguis</name>
    <dbReference type="NCBI Taxonomy" id="7574"/>
    <lineage>
        <taxon>Eukaryota</taxon>
        <taxon>Metazoa</taxon>
        <taxon>Spiralia</taxon>
        <taxon>Lophotrochozoa</taxon>
        <taxon>Brachiopoda</taxon>
        <taxon>Linguliformea</taxon>
        <taxon>Lingulata</taxon>
        <taxon>Lingulida</taxon>
        <taxon>Linguloidea</taxon>
        <taxon>Lingulidae</taxon>
        <taxon>Lingula</taxon>
    </lineage>
</organism>
<evidence type="ECO:0000256" key="5">
    <source>
        <dbReference type="PROSITE-ProRule" id="PRU00333"/>
    </source>
</evidence>
<keyword evidence="2 5" id="KW-0808">Transferase</keyword>
<evidence type="ECO:0000256" key="2">
    <source>
        <dbReference type="ARBA" id="ARBA00022679"/>
    </source>
</evidence>
<evidence type="ECO:0000259" key="7">
    <source>
        <dbReference type="PROSITE" id="PS50970"/>
    </source>
</evidence>
<evidence type="ECO:0000256" key="1">
    <source>
        <dbReference type="ARBA" id="ARBA00022603"/>
    </source>
</evidence>
<keyword evidence="4 5" id="KW-0862">Zinc</keyword>
<dbReference type="InParanoid" id="A0A1S3IPQ1"/>
<keyword evidence="1 5" id="KW-0489">Methyltransferase</keyword>
<dbReference type="Proteomes" id="UP000085678">
    <property type="component" value="Unplaced"/>
</dbReference>
<comment type="pathway">
    <text evidence="3">Amino-acid biosynthesis; L-methionine biosynthesis via de novo pathway.</text>
</comment>
<evidence type="ECO:0000256" key="4">
    <source>
        <dbReference type="PIRSR" id="PIRSR037505-2"/>
    </source>
</evidence>
<sequence length="339" mass="37530">MADRRAKKGLVERLQAGESVIVAEGYVLELERRGYLKYGETVPEVVLENPDVVCQLHKELVHAGSDVVMAVTYFGHRDKLKRIDREDDVEKLHRTALRMAREVADETGTLMAGDISNSTIYDPDNPTINAYVKEIFKEQVVWAVEEGADYIVGETFRHFGEAMMALETIQEFGQGVPAVITIVPYKDVTVDGVPVPEAVRRLEAAGAAAVGLNCGRGPETMLPLIREVKKVCQGPVCCLPVCFRTTPERPVWQALSNPENASNPDYDIGAWQCGRTEIGKFAQQLKELGIQYTGLCCGNAANLLRVVAETYGRRPPASRYSSYPDTSVRNRPKFAPLNM</sequence>
<feature type="binding site" evidence="4 5">
    <location>
        <position position="214"/>
    </location>
    <ligand>
        <name>Zn(2+)</name>
        <dbReference type="ChEBI" id="CHEBI:29105"/>
    </ligand>
</feature>
<gene>
    <name evidence="9" type="primary">LOC106166038</name>
</gene>
<accession>A0A1S3IPQ1</accession>
<dbReference type="GO" id="GO:0008270">
    <property type="term" value="F:zinc ion binding"/>
    <property type="evidence" value="ECO:0007669"/>
    <property type="project" value="InterPro"/>
</dbReference>